<dbReference type="PANTHER" id="PTHR34055:SF1">
    <property type="entry name" value="EXPRESSED PROTEIN"/>
    <property type="match status" value="1"/>
</dbReference>
<feature type="region of interest" description="Disordered" evidence="1">
    <location>
        <begin position="1"/>
        <end position="59"/>
    </location>
</feature>
<dbReference type="Proteomes" id="UP000734854">
    <property type="component" value="Unassembled WGS sequence"/>
</dbReference>
<feature type="compositionally biased region" description="Acidic residues" evidence="1">
    <location>
        <begin position="43"/>
        <end position="57"/>
    </location>
</feature>
<comment type="caution">
    <text evidence="2">The sequence shown here is derived from an EMBL/GenBank/DDBJ whole genome shotgun (WGS) entry which is preliminary data.</text>
</comment>
<sequence length="189" mass="20757">MGRGTGKGKKLTLSSYNEDPKSGGEELLPAYKRKNRPQKPLNDDIDEDAEQTEEGEDDLKLSALNEEVKVLTMVNGKKRKLLSKAKEIPELLETENGSGSKTKEHSTCSNSFRRIGSRRKSKPRRAAEAGMFANGVCHEARFVIFSSDKPCLCQLVHLYDGLGSCLTQTKRATLPGETSKERKSGGSPS</sequence>
<evidence type="ECO:0000313" key="3">
    <source>
        <dbReference type="Proteomes" id="UP000734854"/>
    </source>
</evidence>
<protein>
    <submittedName>
        <fullName evidence="2">Uncharacterized protein</fullName>
    </submittedName>
</protein>
<name>A0A8J5LE85_ZINOF</name>
<proteinExistence type="predicted"/>
<feature type="compositionally biased region" description="Basic residues" evidence="1">
    <location>
        <begin position="1"/>
        <end position="10"/>
    </location>
</feature>
<reference evidence="2 3" key="1">
    <citation type="submission" date="2020-08" db="EMBL/GenBank/DDBJ databases">
        <title>Plant Genome Project.</title>
        <authorList>
            <person name="Zhang R.-G."/>
        </authorList>
    </citation>
    <scope>NUCLEOTIDE SEQUENCE [LARGE SCALE GENOMIC DNA]</scope>
    <source>
        <tissue evidence="2">Rhizome</tissue>
    </source>
</reference>
<feature type="region of interest" description="Disordered" evidence="1">
    <location>
        <begin position="93"/>
        <end position="124"/>
    </location>
</feature>
<accession>A0A8J5LE85</accession>
<dbReference type="AlphaFoldDB" id="A0A8J5LE85"/>
<keyword evidence="3" id="KW-1185">Reference proteome</keyword>
<evidence type="ECO:0000256" key="1">
    <source>
        <dbReference type="SAM" id="MobiDB-lite"/>
    </source>
</evidence>
<organism evidence="2 3">
    <name type="scientific">Zingiber officinale</name>
    <name type="common">Ginger</name>
    <name type="synonym">Amomum zingiber</name>
    <dbReference type="NCBI Taxonomy" id="94328"/>
    <lineage>
        <taxon>Eukaryota</taxon>
        <taxon>Viridiplantae</taxon>
        <taxon>Streptophyta</taxon>
        <taxon>Embryophyta</taxon>
        <taxon>Tracheophyta</taxon>
        <taxon>Spermatophyta</taxon>
        <taxon>Magnoliopsida</taxon>
        <taxon>Liliopsida</taxon>
        <taxon>Zingiberales</taxon>
        <taxon>Zingiberaceae</taxon>
        <taxon>Zingiber</taxon>
    </lineage>
</organism>
<dbReference type="EMBL" id="JACMSC010000008">
    <property type="protein sequence ID" value="KAG6511062.1"/>
    <property type="molecule type" value="Genomic_DNA"/>
</dbReference>
<gene>
    <name evidence="2" type="ORF">ZIOFF_029111</name>
</gene>
<feature type="compositionally biased region" description="Basic residues" evidence="1">
    <location>
        <begin position="115"/>
        <end position="124"/>
    </location>
</feature>
<evidence type="ECO:0000313" key="2">
    <source>
        <dbReference type="EMBL" id="KAG6511062.1"/>
    </source>
</evidence>
<dbReference type="PANTHER" id="PTHR34055">
    <property type="entry name" value="OS09G0491596 PROTEIN"/>
    <property type="match status" value="1"/>
</dbReference>